<sequence length="352" mass="41538">MFRRAKKCFLNQTYENKELVVLFENDPATEEHVRNSSEYSYFELHELSMPSPFVIIQFEDENGEAYNSDLRQKALLRNSEGHVLTFINSKWEYIYISPLVFEFTLIPVDDYSFKIQWNDLWFNINKNGSIALTASEFDAKVYGSTELVDTSVRLDLDCFDPENRSLERYGWEKKSIRPVESSNIVFYKIIAKQKMSLGMKRNLSIRASHGDYICVWDDDDYYSENRIYNQMSFLQFSEKMACSLAYEIFFDHNSGRAYYNFERSTGHENSLLFSKKDAGQYGNLNVEEDTPLLLNFYNRNQLAVMDDPELYIYNFHKRNTCTNSHFQMFIGRSTLLDNDYTLKIKELLELPV</sequence>
<proteinExistence type="predicted"/>
<dbReference type="STRING" id="153721.MYP_3927"/>
<dbReference type="Gene3D" id="3.90.550.10">
    <property type="entry name" value="Spore Coat Polysaccharide Biosynthesis Protein SpsA, Chain A"/>
    <property type="match status" value="1"/>
</dbReference>
<accession>A0A098LJS9</accession>
<evidence type="ECO:0000259" key="1">
    <source>
        <dbReference type="Pfam" id="PF00535"/>
    </source>
</evidence>
<feature type="domain" description="Glycosyltransferase 2-like" evidence="1">
    <location>
        <begin position="196"/>
        <end position="275"/>
    </location>
</feature>
<gene>
    <name evidence="2" type="ORF">MYP_3927</name>
</gene>
<dbReference type="InterPro" id="IPR029044">
    <property type="entry name" value="Nucleotide-diphossugar_trans"/>
</dbReference>
<comment type="caution">
    <text evidence="2">The sequence shown here is derived from an EMBL/GenBank/DDBJ whole genome shotgun (WGS) entry which is preliminary data.</text>
</comment>
<dbReference type="EMBL" id="BBLT01000009">
    <property type="protein sequence ID" value="GAL86697.1"/>
    <property type="molecule type" value="Genomic_DNA"/>
</dbReference>
<dbReference type="InterPro" id="IPR001173">
    <property type="entry name" value="Glyco_trans_2-like"/>
</dbReference>
<dbReference type="CDD" id="cd00761">
    <property type="entry name" value="Glyco_tranf_GTA_type"/>
    <property type="match status" value="1"/>
</dbReference>
<evidence type="ECO:0000313" key="2">
    <source>
        <dbReference type="EMBL" id="GAL86697.1"/>
    </source>
</evidence>
<keyword evidence="2" id="KW-0808">Transferase</keyword>
<dbReference type="Pfam" id="PF00535">
    <property type="entry name" value="Glycos_transf_2"/>
    <property type="match status" value="1"/>
</dbReference>
<dbReference type="Proteomes" id="UP000030185">
    <property type="component" value="Unassembled WGS sequence"/>
</dbReference>
<evidence type="ECO:0000313" key="3">
    <source>
        <dbReference type="Proteomes" id="UP000030185"/>
    </source>
</evidence>
<protein>
    <submittedName>
        <fullName evidence="2">Putative glycosyl transferase, family 2</fullName>
    </submittedName>
</protein>
<dbReference type="GO" id="GO:0016740">
    <property type="term" value="F:transferase activity"/>
    <property type="evidence" value="ECO:0007669"/>
    <property type="project" value="UniProtKB-KW"/>
</dbReference>
<organism evidence="2 3">
    <name type="scientific">Sporocytophaga myxococcoides</name>
    <dbReference type="NCBI Taxonomy" id="153721"/>
    <lineage>
        <taxon>Bacteria</taxon>
        <taxon>Pseudomonadati</taxon>
        <taxon>Bacteroidota</taxon>
        <taxon>Cytophagia</taxon>
        <taxon>Cytophagales</taxon>
        <taxon>Cytophagaceae</taxon>
        <taxon>Sporocytophaga</taxon>
    </lineage>
</organism>
<dbReference type="eggNOG" id="COG0463">
    <property type="taxonomic scope" value="Bacteria"/>
</dbReference>
<keyword evidence="3" id="KW-1185">Reference proteome</keyword>
<dbReference type="AlphaFoldDB" id="A0A098LJS9"/>
<dbReference type="SUPFAM" id="SSF53448">
    <property type="entry name" value="Nucleotide-diphospho-sugar transferases"/>
    <property type="match status" value="1"/>
</dbReference>
<reference evidence="2 3" key="1">
    <citation type="submission" date="2014-09" db="EMBL/GenBank/DDBJ databases">
        <title>Sporocytophaga myxococcoides PG-01 genome sequencing.</title>
        <authorList>
            <person name="Liu L."/>
            <person name="Gao P.J."/>
            <person name="Chen G.J."/>
            <person name="Wang L.S."/>
        </authorList>
    </citation>
    <scope>NUCLEOTIDE SEQUENCE [LARGE SCALE GENOMIC DNA]</scope>
    <source>
        <strain evidence="2 3">PG-01</strain>
    </source>
</reference>
<name>A0A098LJS9_9BACT</name>